<gene>
    <name evidence="2" type="ORF">NMALPHA522_1935</name>
</gene>
<sequence length="90" mass="10619">MPSEAQILHFRRHFYSRLKSKIYTPVIPAQAGIRKVGLVGHEVVLKMKRYRKSDELKEKYSDIDETFEFIKGFIYVIALAFTAYVAIRFF</sequence>
<dbReference type="EMBL" id="FR845715">
    <property type="protein sequence ID" value="CCA45476.1"/>
    <property type="molecule type" value="Genomic_DNA"/>
</dbReference>
<name>I4E808_NEIME</name>
<proteinExistence type="predicted"/>
<protein>
    <recommendedName>
        <fullName evidence="3">Taxon MazF</fullName>
    </recommendedName>
</protein>
<feature type="transmembrane region" description="Helical" evidence="1">
    <location>
        <begin position="69"/>
        <end position="87"/>
    </location>
</feature>
<evidence type="ECO:0008006" key="3">
    <source>
        <dbReference type="Google" id="ProtNLM"/>
    </source>
</evidence>
<evidence type="ECO:0000256" key="1">
    <source>
        <dbReference type="SAM" id="Phobius"/>
    </source>
</evidence>
<keyword evidence="1" id="KW-0812">Transmembrane</keyword>
<accession>I4E808</accession>
<dbReference type="AlphaFoldDB" id="I4E808"/>
<reference evidence="2" key="1">
    <citation type="submission" date="2011-03" db="EMBL/GenBank/DDBJ databases">
        <title>Draft genome of Neisseria meningitidis strain alpha522.</title>
        <authorList>
            <person name="Schoen C."/>
            <person name="Blom J."/>
        </authorList>
    </citation>
    <scope>NUCLEOTIDE SEQUENCE</scope>
    <source>
        <strain evidence="2">Alpha522</strain>
    </source>
</reference>
<organism evidence="2">
    <name type="scientific">Neisseria meningitidis alpha522</name>
    <dbReference type="NCBI Taxonomy" id="996307"/>
    <lineage>
        <taxon>Bacteria</taxon>
        <taxon>Pseudomonadati</taxon>
        <taxon>Pseudomonadota</taxon>
        <taxon>Betaproteobacteria</taxon>
        <taxon>Neisseriales</taxon>
        <taxon>Neisseriaceae</taxon>
        <taxon>Neisseria</taxon>
    </lineage>
</organism>
<keyword evidence="1" id="KW-1133">Transmembrane helix</keyword>
<evidence type="ECO:0000313" key="2">
    <source>
        <dbReference type="EMBL" id="CCA45476.1"/>
    </source>
</evidence>
<keyword evidence="1" id="KW-0472">Membrane</keyword>